<gene>
    <name evidence="1" type="ORF">LCGC14_2510650</name>
</gene>
<name>A0A0F9BM47_9ZZZZ</name>
<proteinExistence type="predicted"/>
<accession>A0A0F9BM47</accession>
<sequence>MFDLNELQQLVYFLNRTTLNGTESIAHATILSKLNQLIQRENQTTE</sequence>
<dbReference type="EMBL" id="LAZR01040258">
    <property type="protein sequence ID" value="KKL14937.1"/>
    <property type="molecule type" value="Genomic_DNA"/>
</dbReference>
<evidence type="ECO:0000313" key="1">
    <source>
        <dbReference type="EMBL" id="KKL14937.1"/>
    </source>
</evidence>
<comment type="caution">
    <text evidence="1">The sequence shown here is derived from an EMBL/GenBank/DDBJ whole genome shotgun (WGS) entry which is preliminary data.</text>
</comment>
<organism evidence="1">
    <name type="scientific">marine sediment metagenome</name>
    <dbReference type="NCBI Taxonomy" id="412755"/>
    <lineage>
        <taxon>unclassified sequences</taxon>
        <taxon>metagenomes</taxon>
        <taxon>ecological metagenomes</taxon>
    </lineage>
</organism>
<reference evidence="1" key="1">
    <citation type="journal article" date="2015" name="Nature">
        <title>Complex archaea that bridge the gap between prokaryotes and eukaryotes.</title>
        <authorList>
            <person name="Spang A."/>
            <person name="Saw J.H."/>
            <person name="Jorgensen S.L."/>
            <person name="Zaremba-Niedzwiedzka K."/>
            <person name="Martijn J."/>
            <person name="Lind A.E."/>
            <person name="van Eijk R."/>
            <person name="Schleper C."/>
            <person name="Guy L."/>
            <person name="Ettema T.J."/>
        </authorList>
    </citation>
    <scope>NUCLEOTIDE SEQUENCE</scope>
</reference>
<dbReference type="AlphaFoldDB" id="A0A0F9BM47"/>
<protein>
    <submittedName>
        <fullName evidence="1">Uncharacterized protein</fullName>
    </submittedName>
</protein>